<dbReference type="GO" id="GO:0003779">
    <property type="term" value="F:actin binding"/>
    <property type="evidence" value="ECO:0007669"/>
    <property type="project" value="InterPro"/>
</dbReference>
<dbReference type="InterPro" id="IPR003124">
    <property type="entry name" value="WH2_dom"/>
</dbReference>
<dbReference type="PATRIC" id="fig|1122169.6.peg.3281"/>
<feature type="region of interest" description="Disordered" evidence="1">
    <location>
        <begin position="200"/>
        <end position="240"/>
    </location>
</feature>
<accession>A0A0W0YHM9</accession>
<comment type="caution">
    <text evidence="3">The sequence shown here is derived from an EMBL/GenBank/DDBJ whole genome shotgun (WGS) entry which is preliminary data.</text>
</comment>
<evidence type="ECO:0000256" key="1">
    <source>
        <dbReference type="SAM" id="MobiDB-lite"/>
    </source>
</evidence>
<dbReference type="EMBL" id="LNYW01000074">
    <property type="protein sequence ID" value="KTD56457.1"/>
    <property type="molecule type" value="Genomic_DNA"/>
</dbReference>
<dbReference type="AlphaFoldDB" id="A0A0W0YHM9"/>
<dbReference type="PROSITE" id="PS51082">
    <property type="entry name" value="WH2"/>
    <property type="match status" value="1"/>
</dbReference>
<evidence type="ECO:0000313" key="4">
    <source>
        <dbReference type="Proteomes" id="UP000054600"/>
    </source>
</evidence>
<feature type="domain" description="WH2" evidence="2">
    <location>
        <begin position="740"/>
        <end position="757"/>
    </location>
</feature>
<name>A0A0W0YHM9_9GAMM</name>
<reference evidence="3 4" key="1">
    <citation type="submission" date="2015-11" db="EMBL/GenBank/DDBJ databases">
        <title>Genomic analysis of 38 Legionella species identifies large and diverse effector repertoires.</title>
        <authorList>
            <person name="Burstein D."/>
            <person name="Amaro F."/>
            <person name="Zusman T."/>
            <person name="Lifshitz Z."/>
            <person name="Cohen O."/>
            <person name="Gilbert J.A."/>
            <person name="Pupko T."/>
            <person name="Shuman H.A."/>
            <person name="Segal G."/>
        </authorList>
    </citation>
    <scope>NUCLEOTIDE SEQUENCE [LARGE SCALE GENOMIC DNA]</scope>
    <source>
        <strain evidence="3 4">ATCC 49655</strain>
    </source>
</reference>
<sequence>MYIQNRKIVDLSIVQYKHYIGIVKRTLHWLGFRSFFDEPILNLIALSNETKGDLGSDDIITILESPDNNDLSESAQLVIDNLSNIYLDTARNEQERGLLKVKALTELALFEEESQVSRFEYLFGTTNKASVFYHGLLSSVESLLARKSLEQSDLEDITRRYAGEKPFLNKMWRTAITSALLNLKPVKVETHSAEQQMEVNVAQEVPRPLSPVDSPDIENNLSEENDKQEELVASPSPVDVPDLQQDEVEQEEAPIETMLTIPEDPAPLPFVDAPDLQEDKMELDEPQIETMLSAPEDPAPLPSVDVPDLQEDGVELKESQIEMLFVPEDPAPQPPVDEDINIQPVVAEQEELQTELIKESEETITLPVHEVGVCEQDAPQIDKTNESETVTPQILVDEHISVQDEVVEEAIEPEVVPPVANAVDFIPLPPPVELPELPLEEKAVALPEHADLAVELTKKDRFSEMAHQSQRLFKSYSSFFSKVNSEREEQALAKVANESINQKSRQRFIDYCKRLEELKLKIEKLCDEAIQLDSSLKEPPAAASKEQHNKKHKFLGKASAKFKGLAENNTLVKKVTQAADAVRDAQIKYKYKRVLNRIKKLQKTQFRILIDTLILSLIISDDQFFLANSSTIQSMCATAQALTKVVTLTAQQQRELKVLIDACNLRMAQARDNEQNTESQNQQVMHVSNDATDDGSTVVASNIPVAPAPVITEFKTAFHVKSRVNSASAKVQEGQDEYQLREALLLQIREGVQLKKSESPELKKNNSTNLLPNGSILSVLAFSSLLKLNSSEDEDIRDESGWSTQNLSYDDDNDTPRLKNHKPLIKTKKVTPHQSLPSAPSNDSLSDESEELSLDDLRAELALIRGIVKTEIVMKNEDECTVLANGLFPS</sequence>
<feature type="region of interest" description="Disordered" evidence="1">
    <location>
        <begin position="793"/>
        <end position="851"/>
    </location>
</feature>
<organism evidence="3 4">
    <name type="scientific">Legionella shakespearei DSM 23087</name>
    <dbReference type="NCBI Taxonomy" id="1122169"/>
    <lineage>
        <taxon>Bacteria</taxon>
        <taxon>Pseudomonadati</taxon>
        <taxon>Pseudomonadota</taxon>
        <taxon>Gammaproteobacteria</taxon>
        <taxon>Legionellales</taxon>
        <taxon>Legionellaceae</taxon>
        <taxon>Legionella</taxon>
    </lineage>
</organism>
<dbReference type="Proteomes" id="UP000054600">
    <property type="component" value="Unassembled WGS sequence"/>
</dbReference>
<gene>
    <name evidence="3" type="ORF">Lsha_2856</name>
</gene>
<dbReference type="RefSeq" id="WP_018576385.1">
    <property type="nucleotide sequence ID" value="NZ_KB892385.1"/>
</dbReference>
<evidence type="ECO:0000259" key="2">
    <source>
        <dbReference type="PROSITE" id="PS51082"/>
    </source>
</evidence>
<proteinExistence type="predicted"/>
<feature type="compositionally biased region" description="Polar residues" evidence="1">
    <location>
        <begin position="832"/>
        <end position="842"/>
    </location>
</feature>
<keyword evidence="4" id="KW-1185">Reference proteome</keyword>
<evidence type="ECO:0000313" key="3">
    <source>
        <dbReference type="EMBL" id="KTD56457.1"/>
    </source>
</evidence>
<protein>
    <recommendedName>
        <fullName evidence="2">WH2 domain-containing protein</fullName>
    </recommendedName>
</protein>
<feature type="compositionally biased region" description="Basic residues" evidence="1">
    <location>
        <begin position="818"/>
        <end position="831"/>
    </location>
</feature>